<name>A0ACC1MU34_9PEZI</name>
<evidence type="ECO:0000313" key="1">
    <source>
        <dbReference type="EMBL" id="KAJ2970172.1"/>
    </source>
</evidence>
<comment type="caution">
    <text evidence="1">The sequence shown here is derived from an EMBL/GenBank/DDBJ whole genome shotgun (WGS) entry which is preliminary data.</text>
</comment>
<reference evidence="1" key="1">
    <citation type="submission" date="2022-10" db="EMBL/GenBank/DDBJ databases">
        <title>Genome Sequence of Xylaria curta.</title>
        <authorList>
            <person name="Buettner E."/>
        </authorList>
    </citation>
    <scope>NUCLEOTIDE SEQUENCE</scope>
    <source>
        <strain evidence="1">Babe10</strain>
    </source>
</reference>
<keyword evidence="2" id="KW-1185">Reference proteome</keyword>
<sequence length="328" mass="35852">MPFQFQHGGNGRPMLGLGSPMGGSHPAPFSPASSVIPSPTSSIYSRRESLSGTEDWRRRTWHPDSNFNAKPPASRLGQLSHAYPPLQYPSPPQNHVHFPAQQQQQSNASVRLPGIESFGPVPHRPASPLKNVSSPMLIEPDVVHPRTLHPTTHATESEDKRSAANWDMNLHRGLIRLDITSNATPSDNASIWAREANQAMDAQVDRVRRGPPTVRFNEPVIADNPPKSASPHGFHKYTMSAPSIASSRESKRRGWHQSGIQAEGPPEKTARIDRMVHPNVREFSGFPARESHPSGPAPRDQNPGDRAMGRLEALVAVATGEGNATKAY</sequence>
<protein>
    <submittedName>
        <fullName evidence="1">Uncharacterized protein</fullName>
    </submittedName>
</protein>
<dbReference type="EMBL" id="JAPDGR010003758">
    <property type="protein sequence ID" value="KAJ2970172.1"/>
    <property type="molecule type" value="Genomic_DNA"/>
</dbReference>
<evidence type="ECO:0000313" key="2">
    <source>
        <dbReference type="Proteomes" id="UP001143856"/>
    </source>
</evidence>
<proteinExistence type="predicted"/>
<accession>A0ACC1MU34</accession>
<gene>
    <name evidence="1" type="ORF">NUW58_g9776</name>
</gene>
<dbReference type="Proteomes" id="UP001143856">
    <property type="component" value="Unassembled WGS sequence"/>
</dbReference>
<organism evidence="1 2">
    <name type="scientific">Xylaria curta</name>
    <dbReference type="NCBI Taxonomy" id="42375"/>
    <lineage>
        <taxon>Eukaryota</taxon>
        <taxon>Fungi</taxon>
        <taxon>Dikarya</taxon>
        <taxon>Ascomycota</taxon>
        <taxon>Pezizomycotina</taxon>
        <taxon>Sordariomycetes</taxon>
        <taxon>Xylariomycetidae</taxon>
        <taxon>Xylariales</taxon>
        <taxon>Xylariaceae</taxon>
        <taxon>Xylaria</taxon>
    </lineage>
</organism>